<dbReference type="OrthoDB" id="9780943at2"/>
<comment type="similarity">
    <text evidence="1">Belongs to the UPF0065 (bug) family.</text>
</comment>
<proteinExistence type="inferred from homology"/>
<dbReference type="Pfam" id="PF03401">
    <property type="entry name" value="TctC"/>
    <property type="match status" value="1"/>
</dbReference>
<dbReference type="SUPFAM" id="SSF53850">
    <property type="entry name" value="Periplasmic binding protein-like II"/>
    <property type="match status" value="1"/>
</dbReference>
<keyword evidence="2" id="KW-0732">Signal</keyword>
<reference evidence="3 4" key="1">
    <citation type="submission" date="2018-07" db="EMBL/GenBank/DDBJ databases">
        <title>Genomic Encyclopedia of Type Strains, Phase IV (KMG-IV): sequencing the most valuable type-strain genomes for metagenomic binning, comparative biology and taxonomic classification.</title>
        <authorList>
            <person name="Goeker M."/>
        </authorList>
    </citation>
    <scope>NUCLEOTIDE SEQUENCE [LARGE SCALE GENOMIC DNA]</scope>
    <source>
        <strain evidence="3 4">DSM 21634</strain>
    </source>
</reference>
<gene>
    <name evidence="3" type="ORF">DES41_10791</name>
</gene>
<comment type="caution">
    <text evidence="3">The sequence shown here is derived from an EMBL/GenBank/DDBJ whole genome shotgun (WGS) entry which is preliminary data.</text>
</comment>
<feature type="chain" id="PRO_5016883769" evidence="2">
    <location>
        <begin position="24"/>
        <end position="324"/>
    </location>
</feature>
<accession>A0A368XKY6</accession>
<dbReference type="InterPro" id="IPR005064">
    <property type="entry name" value="BUG"/>
</dbReference>
<dbReference type="Gene3D" id="3.40.190.10">
    <property type="entry name" value="Periplasmic binding protein-like II"/>
    <property type="match status" value="1"/>
</dbReference>
<dbReference type="Proteomes" id="UP000252884">
    <property type="component" value="Unassembled WGS sequence"/>
</dbReference>
<evidence type="ECO:0000313" key="4">
    <source>
        <dbReference type="Proteomes" id="UP000252884"/>
    </source>
</evidence>
<evidence type="ECO:0000256" key="2">
    <source>
        <dbReference type="SAM" id="SignalP"/>
    </source>
</evidence>
<dbReference type="PANTHER" id="PTHR42928:SF5">
    <property type="entry name" value="BLR1237 PROTEIN"/>
    <property type="match status" value="1"/>
</dbReference>
<protein>
    <submittedName>
        <fullName evidence="3">Tripartite-type tricarboxylate transporter receptor subunit TctC</fullName>
    </submittedName>
</protein>
<organism evidence="3 4">
    <name type="scientific">Pseudorhodoferax soli</name>
    <dbReference type="NCBI Taxonomy" id="545864"/>
    <lineage>
        <taxon>Bacteria</taxon>
        <taxon>Pseudomonadati</taxon>
        <taxon>Pseudomonadota</taxon>
        <taxon>Betaproteobacteria</taxon>
        <taxon>Burkholderiales</taxon>
        <taxon>Comamonadaceae</taxon>
    </lineage>
</organism>
<name>A0A368XKY6_9BURK</name>
<keyword evidence="3" id="KW-0675">Receptor</keyword>
<dbReference type="Gene3D" id="3.40.190.150">
    <property type="entry name" value="Bordetella uptake gene, domain 1"/>
    <property type="match status" value="1"/>
</dbReference>
<dbReference type="PIRSF" id="PIRSF017082">
    <property type="entry name" value="YflP"/>
    <property type="match status" value="1"/>
</dbReference>
<dbReference type="EMBL" id="QPJK01000007">
    <property type="protein sequence ID" value="RCW68570.1"/>
    <property type="molecule type" value="Genomic_DNA"/>
</dbReference>
<dbReference type="InterPro" id="IPR042100">
    <property type="entry name" value="Bug_dom1"/>
</dbReference>
<dbReference type="PANTHER" id="PTHR42928">
    <property type="entry name" value="TRICARBOXYLATE-BINDING PROTEIN"/>
    <property type="match status" value="1"/>
</dbReference>
<feature type="signal peptide" evidence="2">
    <location>
        <begin position="1"/>
        <end position="23"/>
    </location>
</feature>
<evidence type="ECO:0000256" key="1">
    <source>
        <dbReference type="ARBA" id="ARBA00006987"/>
    </source>
</evidence>
<evidence type="ECO:0000313" key="3">
    <source>
        <dbReference type="EMBL" id="RCW68570.1"/>
    </source>
</evidence>
<keyword evidence="4" id="KW-1185">Reference proteome</keyword>
<dbReference type="AlphaFoldDB" id="A0A368XKY6"/>
<sequence length="324" mass="34832">MRRLLGCALAAALAIAVPTHATAQGYPEKGKTLTIVVPFSAGGATDIMARLIGQKFAEQWGVTAVVVNKPGADLLIGSQEVTRAKKDGYTMGLTSHSIALNKVVREGFPFDPSKDFDSVGMVGISSYVLAVDQRSPYKTFQDLEAASQAASDKFSYASCCTGTFIATEMLKEATKLKGLHIPYKGSAPAVNAMMGGETQFIMDTVTAVKPFIDSGKLRPLLITTREGSGALPGVPGLKDAKIPGTFEIAVWWGMVLPPATPPEIVAEANRTLNRILSMPDVRQRMEGFQIDVLQSTPKEMTERWQTDLDKYTKLVKAANLSFAN</sequence>